<keyword evidence="2" id="KW-1185">Reference proteome</keyword>
<proteinExistence type="predicted"/>
<organism evidence="1 2">
    <name type="scientific">Canna indica</name>
    <name type="common">Indian-shot</name>
    <dbReference type="NCBI Taxonomy" id="4628"/>
    <lineage>
        <taxon>Eukaryota</taxon>
        <taxon>Viridiplantae</taxon>
        <taxon>Streptophyta</taxon>
        <taxon>Embryophyta</taxon>
        <taxon>Tracheophyta</taxon>
        <taxon>Spermatophyta</taxon>
        <taxon>Magnoliopsida</taxon>
        <taxon>Liliopsida</taxon>
        <taxon>Zingiberales</taxon>
        <taxon>Cannaceae</taxon>
        <taxon>Canna</taxon>
    </lineage>
</organism>
<dbReference type="AlphaFoldDB" id="A0AAQ3KWF4"/>
<protein>
    <submittedName>
        <fullName evidence="1">Uncharacterized protein</fullName>
    </submittedName>
</protein>
<dbReference type="EMBL" id="CP136896">
    <property type="protein sequence ID" value="WOL13481.1"/>
    <property type="molecule type" value="Genomic_DNA"/>
</dbReference>
<gene>
    <name evidence="1" type="ORF">Cni_G22251</name>
</gene>
<accession>A0AAQ3KWF4</accession>
<evidence type="ECO:0000313" key="1">
    <source>
        <dbReference type="EMBL" id="WOL13481.1"/>
    </source>
</evidence>
<reference evidence="1 2" key="1">
    <citation type="submission" date="2023-10" db="EMBL/GenBank/DDBJ databases">
        <title>Chromosome-scale genome assembly provides insights into flower coloration mechanisms of Canna indica.</title>
        <authorList>
            <person name="Li C."/>
        </authorList>
    </citation>
    <scope>NUCLEOTIDE SEQUENCE [LARGE SCALE GENOMIC DNA]</scope>
    <source>
        <tissue evidence="1">Flower</tissue>
    </source>
</reference>
<sequence>MGAGIFPFKDGAVLAPQDPFQQFTTAVLQRGEAISPNLTILRSILCNEVILHIVLRRGLVLLTTDGTKLLLPRIEALRSYDATEAVISTLFRAHP</sequence>
<evidence type="ECO:0000313" key="2">
    <source>
        <dbReference type="Proteomes" id="UP001327560"/>
    </source>
</evidence>
<dbReference type="Proteomes" id="UP001327560">
    <property type="component" value="Chromosome 7"/>
</dbReference>
<name>A0AAQ3KWF4_9LILI</name>